<accession>A0A4S8HYI2</accession>
<feature type="transmembrane region" description="Helical" evidence="8">
    <location>
        <begin position="77"/>
        <end position="95"/>
    </location>
</feature>
<dbReference type="GO" id="GO:0005886">
    <property type="term" value="C:plasma membrane"/>
    <property type="evidence" value="ECO:0007669"/>
    <property type="project" value="UniProtKB-SubCell"/>
</dbReference>
<dbReference type="Proteomes" id="UP000306918">
    <property type="component" value="Unassembled WGS sequence"/>
</dbReference>
<feature type="transmembrane region" description="Helical" evidence="8">
    <location>
        <begin position="37"/>
        <end position="65"/>
    </location>
</feature>
<comment type="subcellular location">
    <subcellularLocation>
        <location evidence="1 8">Cell membrane</location>
        <topology evidence="1 8">Multi-pass membrane protein</topology>
    </subcellularLocation>
</comment>
<dbReference type="RefSeq" id="WP_136575068.1">
    <property type="nucleotide sequence ID" value="NZ_STFF01000001.1"/>
</dbReference>
<feature type="transmembrane region" description="Helical" evidence="8">
    <location>
        <begin position="230"/>
        <end position="248"/>
    </location>
</feature>
<dbReference type="InterPro" id="IPR002781">
    <property type="entry name" value="TM_pro_TauE-like"/>
</dbReference>
<proteinExistence type="inferred from homology"/>
<keyword evidence="6 8" id="KW-1133">Transmembrane helix</keyword>
<feature type="transmembrane region" description="Helical" evidence="8">
    <location>
        <begin position="206"/>
        <end position="224"/>
    </location>
</feature>
<evidence type="ECO:0000256" key="6">
    <source>
        <dbReference type="ARBA" id="ARBA00022989"/>
    </source>
</evidence>
<dbReference type="Pfam" id="PF01925">
    <property type="entry name" value="TauE"/>
    <property type="match status" value="1"/>
</dbReference>
<comment type="caution">
    <text evidence="9">The sequence shown here is derived from an EMBL/GenBank/DDBJ whole genome shotgun (WGS) entry which is preliminary data.</text>
</comment>
<organism evidence="9 10">
    <name type="scientific">Niastella caeni</name>
    <dbReference type="NCBI Taxonomy" id="2569763"/>
    <lineage>
        <taxon>Bacteria</taxon>
        <taxon>Pseudomonadati</taxon>
        <taxon>Bacteroidota</taxon>
        <taxon>Chitinophagia</taxon>
        <taxon>Chitinophagales</taxon>
        <taxon>Chitinophagaceae</taxon>
        <taxon>Niastella</taxon>
    </lineage>
</organism>
<evidence type="ECO:0000256" key="5">
    <source>
        <dbReference type="ARBA" id="ARBA00022692"/>
    </source>
</evidence>
<reference evidence="9 10" key="1">
    <citation type="submission" date="2019-04" db="EMBL/GenBank/DDBJ databases">
        <title>Niastella caeni sp. nov., isolated from activated sludge.</title>
        <authorList>
            <person name="Sheng M."/>
        </authorList>
    </citation>
    <scope>NUCLEOTIDE SEQUENCE [LARGE SCALE GENOMIC DNA]</scope>
    <source>
        <strain evidence="9 10">HX-2-15</strain>
    </source>
</reference>
<evidence type="ECO:0000313" key="10">
    <source>
        <dbReference type="Proteomes" id="UP000306918"/>
    </source>
</evidence>
<evidence type="ECO:0000256" key="3">
    <source>
        <dbReference type="ARBA" id="ARBA00022448"/>
    </source>
</evidence>
<comment type="similarity">
    <text evidence="2 8">Belongs to the 4-toluene sulfonate uptake permease (TSUP) (TC 2.A.102) family.</text>
</comment>
<evidence type="ECO:0000256" key="8">
    <source>
        <dbReference type="RuleBase" id="RU363041"/>
    </source>
</evidence>
<dbReference type="AlphaFoldDB" id="A0A4S8HYI2"/>
<dbReference type="InterPro" id="IPR052017">
    <property type="entry name" value="TSUP"/>
</dbReference>
<feature type="transmembrane region" description="Helical" evidence="8">
    <location>
        <begin position="101"/>
        <end position="123"/>
    </location>
</feature>
<feature type="transmembrane region" description="Helical" evidence="8">
    <location>
        <begin position="176"/>
        <end position="194"/>
    </location>
</feature>
<evidence type="ECO:0000256" key="4">
    <source>
        <dbReference type="ARBA" id="ARBA00022475"/>
    </source>
</evidence>
<dbReference type="PANTHER" id="PTHR30269">
    <property type="entry name" value="TRANSMEMBRANE PROTEIN YFCA"/>
    <property type="match status" value="1"/>
</dbReference>
<protein>
    <recommendedName>
        <fullName evidence="8">Probable membrane transporter protein</fullName>
    </recommendedName>
</protein>
<evidence type="ECO:0000313" key="9">
    <source>
        <dbReference type="EMBL" id="THU40575.1"/>
    </source>
</evidence>
<evidence type="ECO:0000256" key="7">
    <source>
        <dbReference type="ARBA" id="ARBA00023136"/>
    </source>
</evidence>
<keyword evidence="3" id="KW-0813">Transport</keyword>
<name>A0A4S8HYI2_9BACT</name>
<dbReference type="EMBL" id="STFF01000001">
    <property type="protein sequence ID" value="THU40575.1"/>
    <property type="molecule type" value="Genomic_DNA"/>
</dbReference>
<keyword evidence="7 8" id="KW-0472">Membrane</keyword>
<sequence length="250" mass="27668">MGLFAAYSTTSLLLIALSAFIIGLSKAGLKGIDMLNVTIMTIVFGGKASTGIVLPLLCVADILAVKFYHRHAKWEHVFKLMPWMVIGILVGVFVGKDLNEAIFRKIMATIIVLTVVIILIIEFRKTVIIPGNKAFTASMGLVSGFTTMLGNLAGAFSNLYFLAMRLPKNDFIGTGAWIFLIINLFKLPFQVFYWKNITATSLLTDLALVPFLILGFWCGLKLVARIKDDLYRQVVIVLTLIGAIFIFLKR</sequence>
<dbReference type="OrthoDB" id="9801058at2"/>
<keyword evidence="5 8" id="KW-0812">Transmembrane</keyword>
<dbReference type="PANTHER" id="PTHR30269:SF23">
    <property type="entry name" value="MEMBRANE TRANSPORTER PROTEIN YDHB-RELATED"/>
    <property type="match status" value="1"/>
</dbReference>
<evidence type="ECO:0000256" key="1">
    <source>
        <dbReference type="ARBA" id="ARBA00004651"/>
    </source>
</evidence>
<keyword evidence="10" id="KW-1185">Reference proteome</keyword>
<keyword evidence="4 8" id="KW-1003">Cell membrane</keyword>
<gene>
    <name evidence="9" type="ORF">FAM09_00220</name>
</gene>
<evidence type="ECO:0000256" key="2">
    <source>
        <dbReference type="ARBA" id="ARBA00009142"/>
    </source>
</evidence>
<feature type="transmembrane region" description="Helical" evidence="8">
    <location>
        <begin position="135"/>
        <end position="156"/>
    </location>
</feature>